<sequence>MKLKQFLMIMTSCILLVPGCKKGDTMTVSESGKGGSTARMTISGNYLYLVDHSKLHTYDISDPAQTLLLNTQNVGWNIETIFPYRDKLFIGSQTGMFVFDNSNPKKPQLQGQAQHLRSCDPVVADENFAYVTLRSNNNGCGGTLNQLNIYDIQGINVLSPKQVATLMMPAPQGLGLTNNILYVCMGTNGLNVIDVTDKTKPVSKKVLSDGTDFIDVIPYDHTLIAYVKGGFILYNIANPEDPQKIGAIHN</sequence>
<protein>
    <recommendedName>
        <fullName evidence="3">LVIVD repeat-containing protein</fullName>
    </recommendedName>
</protein>
<dbReference type="EMBL" id="JAJNEC010000005">
    <property type="protein sequence ID" value="MCD2423411.1"/>
    <property type="molecule type" value="Genomic_DNA"/>
</dbReference>
<evidence type="ECO:0008006" key="3">
    <source>
        <dbReference type="Google" id="ProtNLM"/>
    </source>
</evidence>
<organism evidence="1 2">
    <name type="scientific">Niabella pedocola</name>
    <dbReference type="NCBI Taxonomy" id="1752077"/>
    <lineage>
        <taxon>Bacteria</taxon>
        <taxon>Pseudomonadati</taxon>
        <taxon>Bacteroidota</taxon>
        <taxon>Chitinophagia</taxon>
        <taxon>Chitinophagales</taxon>
        <taxon>Chitinophagaceae</taxon>
        <taxon>Niabella</taxon>
    </lineage>
</organism>
<proteinExistence type="predicted"/>
<name>A0ABS8PU14_9BACT</name>
<keyword evidence="2" id="KW-1185">Reference proteome</keyword>
<dbReference type="Pfam" id="PF08309">
    <property type="entry name" value="LVIVD"/>
    <property type="match status" value="2"/>
</dbReference>
<dbReference type="RefSeq" id="WP_231004674.1">
    <property type="nucleotide sequence ID" value="NZ_JAJNEC010000005.1"/>
</dbReference>
<dbReference type="InterPro" id="IPR013211">
    <property type="entry name" value="LVIVD"/>
</dbReference>
<comment type="caution">
    <text evidence="1">The sequence shown here is derived from an EMBL/GenBank/DDBJ whole genome shotgun (WGS) entry which is preliminary data.</text>
</comment>
<evidence type="ECO:0000313" key="2">
    <source>
        <dbReference type="Proteomes" id="UP001199816"/>
    </source>
</evidence>
<dbReference type="SUPFAM" id="SSF63825">
    <property type="entry name" value="YWTD domain"/>
    <property type="match status" value="1"/>
</dbReference>
<accession>A0ABS8PU14</accession>
<gene>
    <name evidence="1" type="ORF">LQ567_11610</name>
</gene>
<dbReference type="Proteomes" id="UP001199816">
    <property type="component" value="Unassembled WGS sequence"/>
</dbReference>
<evidence type="ECO:0000313" key="1">
    <source>
        <dbReference type="EMBL" id="MCD2423411.1"/>
    </source>
</evidence>
<reference evidence="1 2" key="1">
    <citation type="submission" date="2021-11" db="EMBL/GenBank/DDBJ databases">
        <title>Genomic of Niabella pedocola.</title>
        <authorList>
            <person name="Wu T."/>
        </authorList>
    </citation>
    <scope>NUCLEOTIDE SEQUENCE [LARGE SCALE GENOMIC DNA]</scope>
    <source>
        <strain evidence="1 2">JCM 31011</strain>
    </source>
</reference>